<dbReference type="EMBL" id="FMYU01000006">
    <property type="protein sequence ID" value="SDC51219.1"/>
    <property type="molecule type" value="Genomic_DNA"/>
</dbReference>
<dbReference type="GO" id="GO:0016740">
    <property type="term" value="F:transferase activity"/>
    <property type="evidence" value="ECO:0007669"/>
    <property type="project" value="UniProtKB-KW"/>
</dbReference>
<keyword evidence="8" id="KW-0378">Hydrolase</keyword>
<evidence type="ECO:0000256" key="2">
    <source>
        <dbReference type="ARBA" id="ARBA00005700"/>
    </source>
</evidence>
<dbReference type="GO" id="GO:0004527">
    <property type="term" value="F:exonuclease activity"/>
    <property type="evidence" value="ECO:0007669"/>
    <property type="project" value="UniProtKB-KW"/>
</dbReference>
<dbReference type="PROSITE" id="PS51831">
    <property type="entry name" value="HD"/>
    <property type="match status" value="1"/>
</dbReference>
<sequence>MNLEPVELISLAALLHDIGKISQRAEIPIENKYNLEEYAPEKDGHYSYKHAAYTAEFLDWFVKEFKIESENEKTNLVNIASYHHKDIDEPFCKLIKYADHLASGFERTPQKEKSDYIKEQLISIFSSVSINNNQKNDYTFSLKPLSFDIEPQLKSENTPKDYEVLFNGLKADLQKLKGIENFDIFYDGLNYLLEKYAWCVPSSSFEVKADISLYDHLRVSAAFAAALYKYFEQSGKILQPDDTTSAFALIQGDFSGIQNFIFSKQGESNKFAAKILRARSFFVSLSTELVAYKICKKLGLTKASVVMNAGGKFTILSHNAKDLKNTINEITDEVNNEFLKLNYGQTRFAIAHIELCGSDFLIDKNDKKSKFSQRYEELVKKLEEKKLKPVIKNFVFEDYLDSIKEGGICRICGNHPANLDTEDTPICEVCYRMKKIGENLVKNKFFAITTNETSSSIPIFSNYHLVFENKAENLKNALLAFEIGLEDEFRGLAKSKIAAYVPRLTQDEIDKYKDLDDVQGLKEGDIKPFSAIAKDAIKNDKGSDFLGVLKADVDNLGLIFARGFGENVSISKTVSLSRMLDFFFTGWLQNEIKTNFRSIYTVFSGGDDLFLIGPFNQIIELAKKINEHLRQYTKNEDFHLSCGIYFAKDKVPVYQMARQAEEILEKSKKDNGKNAITLFERTMKWDQFNKLMEINLDDIFREADVSEGFKYNLFTYLKMIESNKKRDLLWKPLLIYNIYRNVAKQKSKEERNPVIEKFLSLMVKYFEDYKGDFLVPLSKYIYENRKGRS</sequence>
<dbReference type="SUPFAM" id="SSF109604">
    <property type="entry name" value="HD-domain/PDEase-like"/>
    <property type="match status" value="1"/>
</dbReference>
<name>A0A1G6M6U7_9BACT</name>
<dbReference type="InterPro" id="IPR054767">
    <property type="entry name" value="Cas10-Cmr2_palm2"/>
</dbReference>
<accession>A0A1G6M6U7</accession>
<comment type="similarity">
    <text evidence="2">Belongs to the CRISPR-associated Cas10/Csm1 family.</text>
</comment>
<dbReference type="GO" id="GO:0004519">
    <property type="term" value="F:endonuclease activity"/>
    <property type="evidence" value="ECO:0007669"/>
    <property type="project" value="UniProtKB-KW"/>
</dbReference>
<evidence type="ECO:0000259" key="14">
    <source>
        <dbReference type="PROSITE" id="PS51831"/>
    </source>
</evidence>
<dbReference type="Gene3D" id="1.10.3210.10">
    <property type="entry name" value="Hypothetical protein af1432"/>
    <property type="match status" value="1"/>
</dbReference>
<feature type="domain" description="GGDEF" evidence="13">
    <location>
        <begin position="544"/>
        <end position="681"/>
    </location>
</feature>
<evidence type="ECO:0000256" key="3">
    <source>
        <dbReference type="ARBA" id="ARBA00014333"/>
    </source>
</evidence>
<dbReference type="Pfam" id="PF18211">
    <property type="entry name" value="Csm1_B"/>
    <property type="match status" value="1"/>
</dbReference>
<keyword evidence="11" id="KW-0051">Antiviral defense</keyword>
<dbReference type="GO" id="GO:0051607">
    <property type="term" value="P:defense response to virus"/>
    <property type="evidence" value="ECO:0007669"/>
    <property type="project" value="UniProtKB-KW"/>
</dbReference>
<keyword evidence="16" id="KW-1185">Reference proteome</keyword>
<dbReference type="InterPro" id="IPR000160">
    <property type="entry name" value="GGDEF_dom"/>
</dbReference>
<evidence type="ECO:0000256" key="8">
    <source>
        <dbReference type="ARBA" id="ARBA00022801"/>
    </source>
</evidence>
<evidence type="ECO:0000256" key="6">
    <source>
        <dbReference type="ARBA" id="ARBA00022741"/>
    </source>
</evidence>
<dbReference type="InterPro" id="IPR043128">
    <property type="entry name" value="Rev_trsase/Diguanyl_cyclase"/>
</dbReference>
<evidence type="ECO:0000256" key="1">
    <source>
        <dbReference type="ARBA" id="ARBA00001968"/>
    </source>
</evidence>
<dbReference type="PANTHER" id="PTHR36528">
    <property type="entry name" value="CRISPR SYSTEM SINGLE-STRAND-SPECIFIC DEOXYRIBONUCLEASE CAS10/CSM1 (SUBTYPE III-A)"/>
    <property type="match status" value="1"/>
</dbReference>
<dbReference type="AlphaFoldDB" id="A0A1G6M6U7"/>
<evidence type="ECO:0000313" key="15">
    <source>
        <dbReference type="EMBL" id="SDC51219.1"/>
    </source>
</evidence>
<dbReference type="Proteomes" id="UP000199411">
    <property type="component" value="Unassembled WGS sequence"/>
</dbReference>
<dbReference type="GO" id="GO:0005524">
    <property type="term" value="F:ATP binding"/>
    <property type="evidence" value="ECO:0007669"/>
    <property type="project" value="UniProtKB-KW"/>
</dbReference>
<gene>
    <name evidence="15" type="ORF">SAMN05660835_00915</name>
</gene>
<proteinExistence type="inferred from homology"/>
<organism evidence="15 16">
    <name type="scientific">Desulfurella multipotens</name>
    <dbReference type="NCBI Taxonomy" id="79269"/>
    <lineage>
        <taxon>Bacteria</taxon>
        <taxon>Pseudomonadati</taxon>
        <taxon>Campylobacterota</taxon>
        <taxon>Desulfurellia</taxon>
        <taxon>Desulfurellales</taxon>
        <taxon>Desulfurellaceae</taxon>
        <taxon>Desulfurella</taxon>
    </lineage>
</organism>
<comment type="cofactor">
    <cofactor evidence="1">
        <name>a divalent metal cation</name>
        <dbReference type="ChEBI" id="CHEBI:60240"/>
    </cofactor>
</comment>
<protein>
    <recommendedName>
        <fullName evidence="3">CRISPR system single-strand-specific deoxyribonuclease Cas10/Csm1 (subtype III-A)</fullName>
    </recommendedName>
    <alternativeName>
        <fullName evidence="12">Cyclic oligoadenylate synthase</fullName>
    </alternativeName>
</protein>
<keyword evidence="6" id="KW-0547">Nucleotide-binding</keyword>
<evidence type="ECO:0000256" key="12">
    <source>
        <dbReference type="ARBA" id="ARBA00032922"/>
    </source>
</evidence>
<evidence type="ECO:0000256" key="9">
    <source>
        <dbReference type="ARBA" id="ARBA00022839"/>
    </source>
</evidence>
<keyword evidence="10" id="KW-0067">ATP-binding</keyword>
<evidence type="ECO:0000256" key="10">
    <source>
        <dbReference type="ARBA" id="ARBA00022840"/>
    </source>
</evidence>
<dbReference type="PROSITE" id="PS50887">
    <property type="entry name" value="GGDEF"/>
    <property type="match status" value="1"/>
</dbReference>
<feature type="domain" description="HD" evidence="14">
    <location>
        <begin position="1"/>
        <end position="104"/>
    </location>
</feature>
<evidence type="ECO:0000256" key="11">
    <source>
        <dbReference type="ARBA" id="ARBA00023118"/>
    </source>
</evidence>
<dbReference type="OrthoDB" id="9768769at2"/>
<dbReference type="InterPro" id="IPR013408">
    <property type="entry name" value="Cas10/Csm1"/>
</dbReference>
<keyword evidence="5" id="KW-0540">Nuclease</keyword>
<evidence type="ECO:0000259" key="13">
    <source>
        <dbReference type="PROSITE" id="PS50887"/>
    </source>
</evidence>
<keyword evidence="4" id="KW-0808">Transferase</keyword>
<dbReference type="InterPro" id="IPR052117">
    <property type="entry name" value="Cas10/Csm1_subtype-III-A"/>
</dbReference>
<evidence type="ECO:0000256" key="7">
    <source>
        <dbReference type="ARBA" id="ARBA00022759"/>
    </source>
</evidence>
<dbReference type="NCBIfam" id="TIGR02578">
    <property type="entry name" value="cas_TM1811_Csm1"/>
    <property type="match status" value="1"/>
</dbReference>
<evidence type="ECO:0000313" key="16">
    <source>
        <dbReference type="Proteomes" id="UP000199411"/>
    </source>
</evidence>
<evidence type="ECO:0000256" key="4">
    <source>
        <dbReference type="ARBA" id="ARBA00022679"/>
    </source>
</evidence>
<keyword evidence="9" id="KW-0269">Exonuclease</keyword>
<evidence type="ECO:0000256" key="5">
    <source>
        <dbReference type="ARBA" id="ARBA00022722"/>
    </source>
</evidence>
<dbReference type="InterPro" id="IPR006674">
    <property type="entry name" value="HD_domain"/>
</dbReference>
<reference evidence="16" key="1">
    <citation type="submission" date="2016-10" db="EMBL/GenBank/DDBJ databases">
        <authorList>
            <person name="Varghese N."/>
            <person name="Submissions S."/>
        </authorList>
    </citation>
    <scope>NUCLEOTIDE SEQUENCE [LARGE SCALE GENOMIC DNA]</scope>
    <source>
        <strain evidence="16">DSM 8415</strain>
    </source>
</reference>
<dbReference type="InterPro" id="IPR041062">
    <property type="entry name" value="Csm1_B"/>
</dbReference>
<keyword evidence="7" id="KW-0255">Endonuclease</keyword>
<dbReference type="RefSeq" id="WP_092128499.1">
    <property type="nucleotide sequence ID" value="NZ_FMYU01000006.1"/>
</dbReference>
<dbReference type="Gene3D" id="3.30.70.270">
    <property type="match status" value="1"/>
</dbReference>
<dbReference type="Pfam" id="PF22335">
    <property type="entry name" value="Cas10-Cmr2_palm2"/>
    <property type="match status" value="1"/>
</dbReference>
<dbReference type="PANTHER" id="PTHR36528:SF1">
    <property type="entry name" value="CRISPR SYSTEM SINGLE-STRAND-SPECIFIC DEOXYRIBONUCLEASE CAS10_CSM1 (SUBTYPE III-A)"/>
    <property type="match status" value="1"/>
</dbReference>
<dbReference type="Pfam" id="PF01966">
    <property type="entry name" value="HD"/>
    <property type="match status" value="1"/>
</dbReference>